<dbReference type="Pfam" id="PF00441">
    <property type="entry name" value="Acyl-CoA_dh_1"/>
    <property type="match status" value="1"/>
</dbReference>
<evidence type="ECO:0000259" key="6">
    <source>
        <dbReference type="Pfam" id="PF00441"/>
    </source>
</evidence>
<dbReference type="SUPFAM" id="SSF47203">
    <property type="entry name" value="Acyl-CoA dehydrogenase C-terminal domain-like"/>
    <property type="match status" value="1"/>
</dbReference>
<evidence type="ECO:0000313" key="7">
    <source>
        <dbReference type="EMBL" id="MBA9051171.1"/>
    </source>
</evidence>
<gene>
    <name evidence="7" type="ORF">HDA42_000349</name>
</gene>
<name>A0A7W3NII7_STRMR</name>
<dbReference type="InterPro" id="IPR036250">
    <property type="entry name" value="AcylCo_DH-like_C"/>
</dbReference>
<dbReference type="PANTHER" id="PTHR43884">
    <property type="entry name" value="ACYL-COA DEHYDROGENASE"/>
    <property type="match status" value="1"/>
</dbReference>
<evidence type="ECO:0000256" key="3">
    <source>
        <dbReference type="ARBA" id="ARBA00022630"/>
    </source>
</evidence>
<dbReference type="EC" id="1.3.8.7" evidence="7"/>
<evidence type="ECO:0000256" key="4">
    <source>
        <dbReference type="ARBA" id="ARBA00022827"/>
    </source>
</evidence>
<organism evidence="7 8">
    <name type="scientific">Streptomyces murinus</name>
    <dbReference type="NCBI Taxonomy" id="33900"/>
    <lineage>
        <taxon>Bacteria</taxon>
        <taxon>Bacillati</taxon>
        <taxon>Actinomycetota</taxon>
        <taxon>Actinomycetes</taxon>
        <taxon>Kitasatosporales</taxon>
        <taxon>Streptomycetaceae</taxon>
        <taxon>Streptomyces</taxon>
    </lineage>
</organism>
<dbReference type="RefSeq" id="WP_182774556.1">
    <property type="nucleotide sequence ID" value="NZ_BAAAHW010000011.1"/>
</dbReference>
<keyword evidence="3" id="KW-0285">Flavoprotein</keyword>
<dbReference type="Gene3D" id="1.10.540.10">
    <property type="entry name" value="Acyl-CoA dehydrogenase/oxidase, N-terminal domain"/>
    <property type="match status" value="1"/>
</dbReference>
<keyword evidence="8" id="KW-1185">Reference proteome</keyword>
<evidence type="ECO:0000256" key="2">
    <source>
        <dbReference type="ARBA" id="ARBA00009347"/>
    </source>
</evidence>
<proteinExistence type="inferred from homology"/>
<accession>A0A7W3NII7</accession>
<dbReference type="InterPro" id="IPR009075">
    <property type="entry name" value="AcylCo_DH/oxidase_C"/>
</dbReference>
<keyword evidence="5 7" id="KW-0560">Oxidoreductase</keyword>
<comment type="cofactor">
    <cofactor evidence="1">
        <name>FAD</name>
        <dbReference type="ChEBI" id="CHEBI:57692"/>
    </cofactor>
</comment>
<evidence type="ECO:0000256" key="5">
    <source>
        <dbReference type="ARBA" id="ARBA00023002"/>
    </source>
</evidence>
<dbReference type="Proteomes" id="UP000577386">
    <property type="component" value="Unassembled WGS sequence"/>
</dbReference>
<dbReference type="AlphaFoldDB" id="A0A7W3NII7"/>
<dbReference type="GeneID" id="93978884"/>
<keyword evidence="4" id="KW-0274">FAD</keyword>
<reference evidence="7 8" key="1">
    <citation type="submission" date="2020-08" db="EMBL/GenBank/DDBJ databases">
        <title>Sequencing the genomes of 1000 actinobacteria strains.</title>
        <authorList>
            <person name="Klenk H.-P."/>
        </authorList>
    </citation>
    <scope>NUCLEOTIDE SEQUENCE [LARGE SCALE GENOMIC DNA]</scope>
    <source>
        <strain evidence="7 8">DSM 41827</strain>
    </source>
</reference>
<dbReference type="Gene3D" id="1.20.140.10">
    <property type="entry name" value="Butyryl-CoA Dehydrogenase, subunit A, domain 3"/>
    <property type="match status" value="1"/>
</dbReference>
<sequence>MSDAADRASHRAADIADHDVEELVNRLFVDKVGHDAVLEAESSPLLRDLWDTVAGPGLPGIGIEEAAGGSGGTLADVVTLLTAAGRHAVPLPLLEHHLALWLFTASGGRVEGGAPWTVAPPPVALSVDGTTVTGTLRDVAWGGSAERVVALAETGAGVRVLVLDPADAEITAGRDIAGQPRDALAFDGATAEVLPSTVTAEQLARRGAVLRAAQMAGAMTAVHELTQRYTAEREQFGRPIGTFQSVRTHLVFLAQMAVMTQVSVDRAAAALASGRDASFAAYAAKLLADQNAAVSIRSGHQAHGAIGMTREYALQDHTRRLNAWRGDWGTEQALADRIGAAVAGARRVAAVAMDEGALSV</sequence>
<dbReference type="SUPFAM" id="SSF56645">
    <property type="entry name" value="Acyl-CoA dehydrogenase NM domain-like"/>
    <property type="match status" value="1"/>
</dbReference>
<feature type="domain" description="Acyl-CoA dehydrogenase/oxidase C-terminal" evidence="6">
    <location>
        <begin position="206"/>
        <end position="342"/>
    </location>
</feature>
<dbReference type="GO" id="GO:0050660">
    <property type="term" value="F:flavin adenine dinucleotide binding"/>
    <property type="evidence" value="ECO:0007669"/>
    <property type="project" value="InterPro"/>
</dbReference>
<comment type="caution">
    <text evidence="7">The sequence shown here is derived from an EMBL/GenBank/DDBJ whole genome shotgun (WGS) entry which is preliminary data.</text>
</comment>
<comment type="similarity">
    <text evidence="2">Belongs to the acyl-CoA dehydrogenase family.</text>
</comment>
<dbReference type="GO" id="GO:0070991">
    <property type="term" value="F:medium-chain fatty acyl-CoA dehydrogenase activity"/>
    <property type="evidence" value="ECO:0007669"/>
    <property type="project" value="UniProtKB-EC"/>
</dbReference>
<protein>
    <submittedName>
        <fullName evidence="7">Acyl-CoA dehydrogenase</fullName>
        <ecNumber evidence="7">1.3.8.7</ecNumber>
    </submittedName>
</protein>
<dbReference type="InterPro" id="IPR009100">
    <property type="entry name" value="AcylCoA_DH/oxidase_NM_dom_sf"/>
</dbReference>
<dbReference type="PANTHER" id="PTHR43884:SF20">
    <property type="entry name" value="ACYL-COA DEHYDROGENASE FADE28"/>
    <property type="match status" value="1"/>
</dbReference>
<evidence type="ECO:0000313" key="8">
    <source>
        <dbReference type="Proteomes" id="UP000577386"/>
    </source>
</evidence>
<evidence type="ECO:0000256" key="1">
    <source>
        <dbReference type="ARBA" id="ARBA00001974"/>
    </source>
</evidence>
<dbReference type="EMBL" id="JACJIJ010000002">
    <property type="protein sequence ID" value="MBA9051171.1"/>
    <property type="molecule type" value="Genomic_DNA"/>
</dbReference>
<dbReference type="InterPro" id="IPR037069">
    <property type="entry name" value="AcylCoA_DH/ox_N_sf"/>
</dbReference>